<comment type="caution">
    <text evidence="1">The sequence shown here is derived from an EMBL/GenBank/DDBJ whole genome shotgun (WGS) entry which is preliminary data.</text>
</comment>
<evidence type="ECO:0000313" key="1">
    <source>
        <dbReference type="EMBL" id="MEI7102891.1"/>
    </source>
</evidence>
<accession>A0ABU8JYD4</accession>
<name>A0ABU8JYD4_9GAMM</name>
<sequence length="58" mass="6103">MFEGKGPPGLAIAVPQVEAVMPLDQFEFGVFGAVHHRCANPEGEVAEFTTLGKSTISS</sequence>
<evidence type="ECO:0000313" key="2">
    <source>
        <dbReference type="Proteomes" id="UP001313132"/>
    </source>
</evidence>
<dbReference type="EMBL" id="JBBBON010000008">
    <property type="protein sequence ID" value="MEI7102891.1"/>
    <property type="molecule type" value="Genomic_DNA"/>
</dbReference>
<keyword evidence="2" id="KW-1185">Reference proteome</keyword>
<dbReference type="GeneID" id="67882723"/>
<reference evidence="1 2" key="1">
    <citation type="submission" date="2024-03" db="EMBL/GenBank/DDBJ databases">
        <title>Analysis of soft rot Pectobacteriaceae population diversity in US potato growing regions between 2016 and 2022.</title>
        <authorList>
            <person name="Ma X."/>
            <person name="Zhang X."/>
            <person name="Stodghill P."/>
            <person name="Rioux R."/>
            <person name="Babler B."/>
            <person name="Shrestha S."/>
            <person name="Babler B."/>
            <person name="Rivedal H."/>
            <person name="Frost K."/>
            <person name="Hao J."/>
            <person name="Secor G."/>
            <person name="Swingle B."/>
        </authorList>
    </citation>
    <scope>NUCLEOTIDE SEQUENCE [LARGE SCALE GENOMIC DNA]</scope>
    <source>
        <strain evidence="1 2">UMSS2</strain>
    </source>
</reference>
<proteinExistence type="predicted"/>
<protein>
    <submittedName>
        <fullName evidence="1">Uncharacterized protein</fullName>
    </submittedName>
</protein>
<organism evidence="1 2">
    <name type="scientific">Pectobacterium versatile</name>
    <dbReference type="NCBI Taxonomy" id="2488639"/>
    <lineage>
        <taxon>Bacteria</taxon>
        <taxon>Pseudomonadati</taxon>
        <taxon>Pseudomonadota</taxon>
        <taxon>Gammaproteobacteria</taxon>
        <taxon>Enterobacterales</taxon>
        <taxon>Pectobacteriaceae</taxon>
        <taxon>Pectobacterium</taxon>
    </lineage>
</organism>
<dbReference type="Proteomes" id="UP001313132">
    <property type="component" value="Unassembled WGS sequence"/>
</dbReference>
<dbReference type="RefSeq" id="WP_205080556.1">
    <property type="nucleotide sequence ID" value="NZ_CP084654.1"/>
</dbReference>
<gene>
    <name evidence="1" type="ORF">WCT63_10555</name>
</gene>